<protein>
    <submittedName>
        <fullName evidence="2">Uncharacterized protein</fullName>
    </submittedName>
</protein>
<gene>
    <name evidence="2" type="ORF">DW060_05290</name>
</gene>
<dbReference type="EMBL" id="QRNO01000019">
    <property type="protein sequence ID" value="RHK51203.1"/>
    <property type="molecule type" value="Genomic_DNA"/>
</dbReference>
<accession>A0A415GNC5</accession>
<comment type="caution">
    <text evidence="2">The sequence shown here is derived from an EMBL/GenBank/DDBJ whole genome shotgun (WGS) entry which is preliminary data.</text>
</comment>
<sequence>MAHCLFASAKVGIIIVTTKCFCFFFLIYLIFPRFLVFLLSYVLCLSILFPIITALFGVESSALLFVKFVVFYHLLFQCTALAAITSAFCFANGFICSVGDVADGDNNYEYNSDEL</sequence>
<feature type="transmembrane region" description="Helical" evidence="1">
    <location>
        <begin position="70"/>
        <end position="95"/>
    </location>
</feature>
<evidence type="ECO:0000313" key="3">
    <source>
        <dbReference type="Proteomes" id="UP000286598"/>
    </source>
</evidence>
<dbReference type="AlphaFoldDB" id="A0A415GNC5"/>
<keyword evidence="1" id="KW-0472">Membrane</keyword>
<feature type="transmembrane region" description="Helical" evidence="1">
    <location>
        <begin position="12"/>
        <end position="31"/>
    </location>
</feature>
<organism evidence="2 3">
    <name type="scientific">Leyella stercorea</name>
    <dbReference type="NCBI Taxonomy" id="363265"/>
    <lineage>
        <taxon>Bacteria</taxon>
        <taxon>Pseudomonadati</taxon>
        <taxon>Bacteroidota</taxon>
        <taxon>Bacteroidia</taxon>
        <taxon>Bacteroidales</taxon>
        <taxon>Prevotellaceae</taxon>
        <taxon>Leyella</taxon>
    </lineage>
</organism>
<keyword evidence="1" id="KW-0812">Transmembrane</keyword>
<feature type="transmembrane region" description="Helical" evidence="1">
    <location>
        <begin position="37"/>
        <end position="58"/>
    </location>
</feature>
<proteinExistence type="predicted"/>
<keyword evidence="3" id="KW-1185">Reference proteome</keyword>
<evidence type="ECO:0000256" key="1">
    <source>
        <dbReference type="SAM" id="Phobius"/>
    </source>
</evidence>
<reference evidence="2 3" key="1">
    <citation type="submission" date="2018-08" db="EMBL/GenBank/DDBJ databases">
        <title>A genome reference for cultivated species of the human gut microbiota.</title>
        <authorList>
            <person name="Zou Y."/>
            <person name="Xue W."/>
            <person name="Luo G."/>
        </authorList>
    </citation>
    <scope>NUCLEOTIDE SEQUENCE [LARGE SCALE GENOMIC DNA]</scope>
    <source>
        <strain evidence="2 3">AF42-9</strain>
    </source>
</reference>
<dbReference type="Proteomes" id="UP000286598">
    <property type="component" value="Unassembled WGS sequence"/>
</dbReference>
<name>A0A415GNC5_9BACT</name>
<evidence type="ECO:0000313" key="2">
    <source>
        <dbReference type="EMBL" id="RHK51203.1"/>
    </source>
</evidence>
<keyword evidence="1" id="KW-1133">Transmembrane helix</keyword>